<proteinExistence type="predicted"/>
<accession>A0A6S7F359</accession>
<keyword evidence="2" id="KW-1185">Reference proteome</keyword>
<dbReference type="Gene3D" id="3.30.300.20">
    <property type="match status" value="1"/>
</dbReference>
<dbReference type="SUPFAM" id="SSF82784">
    <property type="entry name" value="OsmC-like"/>
    <property type="match status" value="1"/>
</dbReference>
<evidence type="ECO:0008006" key="3">
    <source>
        <dbReference type="Google" id="ProtNLM"/>
    </source>
</evidence>
<dbReference type="InterPro" id="IPR015946">
    <property type="entry name" value="KH_dom-like_a/b"/>
</dbReference>
<dbReference type="AlphaFoldDB" id="A0A6S7F359"/>
<dbReference type="InterPro" id="IPR036102">
    <property type="entry name" value="OsmC/Ohrsf"/>
</dbReference>
<evidence type="ECO:0000313" key="2">
    <source>
        <dbReference type="Proteomes" id="UP000494183"/>
    </source>
</evidence>
<gene>
    <name evidence="1" type="ORF">LMG6000_03531</name>
</gene>
<name>A0A6S7F359_9BURK</name>
<dbReference type="InterPro" id="IPR003718">
    <property type="entry name" value="OsmC/Ohr_fam"/>
</dbReference>
<organism evidence="1 2">
    <name type="scientific">Achromobacter insolitus</name>
    <dbReference type="NCBI Taxonomy" id="217204"/>
    <lineage>
        <taxon>Bacteria</taxon>
        <taxon>Pseudomonadati</taxon>
        <taxon>Pseudomonadota</taxon>
        <taxon>Betaproteobacteria</taxon>
        <taxon>Burkholderiales</taxon>
        <taxon>Alcaligenaceae</taxon>
        <taxon>Achromobacter</taxon>
    </lineage>
</organism>
<protein>
    <recommendedName>
        <fullName evidence="3">Protein YhfA</fullName>
    </recommendedName>
</protein>
<evidence type="ECO:0000313" key="1">
    <source>
        <dbReference type="EMBL" id="CAB3934018.1"/>
    </source>
</evidence>
<dbReference type="Proteomes" id="UP000494183">
    <property type="component" value="Unassembled WGS sequence"/>
</dbReference>
<dbReference type="RefSeq" id="WP_175201408.1">
    <property type="nucleotide sequence ID" value="NZ_CADILH010000005.1"/>
</dbReference>
<dbReference type="EMBL" id="CADILH010000005">
    <property type="protein sequence ID" value="CAB3934018.1"/>
    <property type="molecule type" value="Genomic_DNA"/>
</dbReference>
<reference evidence="1 2" key="1">
    <citation type="submission" date="2020-04" db="EMBL/GenBank/DDBJ databases">
        <authorList>
            <person name="De Canck E."/>
        </authorList>
    </citation>
    <scope>NUCLEOTIDE SEQUENCE [LARGE SCALE GENOMIC DNA]</scope>
    <source>
        <strain evidence="1 2">LMG 6000</strain>
    </source>
</reference>
<dbReference type="Pfam" id="PF02566">
    <property type="entry name" value="OsmC"/>
    <property type="match status" value="1"/>
</dbReference>
<sequence length="129" mass="13574">MVTAKRSGESYCVEVSNGHSVLLSDTQKNGKGGTAGMRPHELLESALAACVCMSMDMAAERAGVTLPEGSVDVTIERLDQETGFEVSLRFAAALTEAQQELVRNAVQSSPVARTLGKPVKVRPGVILAS</sequence>